<dbReference type="AlphaFoldDB" id="A0A930YRC3"/>
<dbReference type="Gene3D" id="2.160.20.80">
    <property type="entry name" value="E3 ubiquitin-protein ligase SopA"/>
    <property type="match status" value="1"/>
</dbReference>
<sequence length="254" mass="26960">MSELCNGPLVPHLCQPSVVELVADCSRCLGLCCVLLPFARSAEFAFDKAAGETCRHLAADHRCGIHARLREKGMRGCAAYDCFGAGQSVTGTGRVEHFRLVEQVHEIAWYLGDAAGRGADVAGLVEEAEALAVAAHPSSALVEDLRSRVAPVLREVARAARASYASPLSAAGADLVAADLRREDLRGADLRGALLIEADLRGVDLTDADLLGADLRGADLRDAQASAALFVTRRQLGSVQVRPGDEGTPRRLRR</sequence>
<proteinExistence type="predicted"/>
<evidence type="ECO:0000313" key="2">
    <source>
        <dbReference type="Proteomes" id="UP000660668"/>
    </source>
</evidence>
<reference evidence="1" key="1">
    <citation type="submission" date="2020-11" db="EMBL/GenBank/DDBJ databases">
        <title>Nocardioides cynanchi sp. nov., isolated from soil of rhizosphere of Cynanchum wilfordii.</title>
        <authorList>
            <person name="Lee J.-S."/>
            <person name="Suh M.K."/>
            <person name="Kim J.-S."/>
        </authorList>
    </citation>
    <scope>NUCLEOTIDE SEQUENCE</scope>
    <source>
        <strain evidence="1">KCTC 19276</strain>
    </source>
</reference>
<organism evidence="1 2">
    <name type="scientific">Nocardioides agariphilus</name>
    <dbReference type="NCBI Taxonomy" id="433664"/>
    <lineage>
        <taxon>Bacteria</taxon>
        <taxon>Bacillati</taxon>
        <taxon>Actinomycetota</taxon>
        <taxon>Actinomycetes</taxon>
        <taxon>Propionibacteriales</taxon>
        <taxon>Nocardioidaceae</taxon>
        <taxon>Nocardioides</taxon>
    </lineage>
</organism>
<dbReference type="SUPFAM" id="SSF141571">
    <property type="entry name" value="Pentapeptide repeat-like"/>
    <property type="match status" value="1"/>
</dbReference>
<dbReference type="InterPro" id="IPR001646">
    <property type="entry name" value="5peptide_repeat"/>
</dbReference>
<dbReference type="PANTHER" id="PTHR14136">
    <property type="entry name" value="BTB_POZ DOMAIN-CONTAINING PROTEIN KCTD9"/>
    <property type="match status" value="1"/>
</dbReference>
<name>A0A930YRC3_9ACTN</name>
<dbReference type="InterPro" id="IPR051082">
    <property type="entry name" value="Pentapeptide-BTB/POZ_domain"/>
</dbReference>
<gene>
    <name evidence="1" type="ORF">ISU10_22025</name>
</gene>
<dbReference type="PANTHER" id="PTHR14136:SF17">
    <property type="entry name" value="BTB_POZ DOMAIN-CONTAINING PROTEIN KCTD9"/>
    <property type="match status" value="1"/>
</dbReference>
<dbReference type="Proteomes" id="UP000660668">
    <property type="component" value="Unassembled WGS sequence"/>
</dbReference>
<comment type="caution">
    <text evidence="1">The sequence shown here is derived from an EMBL/GenBank/DDBJ whole genome shotgun (WGS) entry which is preliminary data.</text>
</comment>
<keyword evidence="2" id="KW-1185">Reference proteome</keyword>
<evidence type="ECO:0000313" key="1">
    <source>
        <dbReference type="EMBL" id="MBF4770460.1"/>
    </source>
</evidence>
<dbReference type="EMBL" id="JADKPO010000052">
    <property type="protein sequence ID" value="MBF4770460.1"/>
    <property type="molecule type" value="Genomic_DNA"/>
</dbReference>
<accession>A0A930YRC3</accession>
<dbReference type="Pfam" id="PF00805">
    <property type="entry name" value="Pentapeptide"/>
    <property type="match status" value="1"/>
</dbReference>
<protein>
    <submittedName>
        <fullName evidence="1">Pentapeptide repeat-containing protein</fullName>
    </submittedName>
</protein>